<evidence type="ECO:0000313" key="2">
    <source>
        <dbReference type="Proteomes" id="UP000054270"/>
    </source>
</evidence>
<dbReference type="EMBL" id="KN817544">
    <property type="protein sequence ID" value="KJA23214.1"/>
    <property type="molecule type" value="Genomic_DNA"/>
</dbReference>
<protein>
    <submittedName>
        <fullName evidence="1">Uncharacterized protein</fullName>
    </submittedName>
</protein>
<dbReference type="AlphaFoldDB" id="A0A0D2NWT9"/>
<accession>A0A0D2NWT9</accession>
<dbReference type="OrthoDB" id="3261439at2759"/>
<dbReference type="Proteomes" id="UP000054270">
    <property type="component" value="Unassembled WGS sequence"/>
</dbReference>
<sequence length="98" mass="10485">MEPAKSMPTVTQPRASFEMKATANIPDRLNKGENAEGCSAHDVTEIHQKHGKASRLRGGGCGKDCFLCCVGCFLCFECCEVCCGCIADIVCCPCELCC</sequence>
<reference evidence="2" key="1">
    <citation type="submission" date="2014-04" db="EMBL/GenBank/DDBJ databases">
        <title>Evolutionary Origins and Diversification of the Mycorrhizal Mutualists.</title>
        <authorList>
            <consortium name="DOE Joint Genome Institute"/>
            <consortium name="Mycorrhizal Genomics Consortium"/>
            <person name="Kohler A."/>
            <person name="Kuo A."/>
            <person name="Nagy L.G."/>
            <person name="Floudas D."/>
            <person name="Copeland A."/>
            <person name="Barry K.W."/>
            <person name="Cichocki N."/>
            <person name="Veneault-Fourrey C."/>
            <person name="LaButti K."/>
            <person name="Lindquist E.A."/>
            <person name="Lipzen A."/>
            <person name="Lundell T."/>
            <person name="Morin E."/>
            <person name="Murat C."/>
            <person name="Riley R."/>
            <person name="Ohm R."/>
            <person name="Sun H."/>
            <person name="Tunlid A."/>
            <person name="Henrissat B."/>
            <person name="Grigoriev I.V."/>
            <person name="Hibbett D.S."/>
            <person name="Martin F."/>
        </authorList>
    </citation>
    <scope>NUCLEOTIDE SEQUENCE [LARGE SCALE GENOMIC DNA]</scope>
    <source>
        <strain evidence="2">FD-334 SS-4</strain>
    </source>
</reference>
<proteinExistence type="predicted"/>
<organism evidence="1 2">
    <name type="scientific">Hypholoma sublateritium (strain FD-334 SS-4)</name>
    <dbReference type="NCBI Taxonomy" id="945553"/>
    <lineage>
        <taxon>Eukaryota</taxon>
        <taxon>Fungi</taxon>
        <taxon>Dikarya</taxon>
        <taxon>Basidiomycota</taxon>
        <taxon>Agaricomycotina</taxon>
        <taxon>Agaricomycetes</taxon>
        <taxon>Agaricomycetidae</taxon>
        <taxon>Agaricales</taxon>
        <taxon>Agaricineae</taxon>
        <taxon>Strophariaceae</taxon>
        <taxon>Hypholoma</taxon>
    </lineage>
</organism>
<keyword evidence="2" id="KW-1185">Reference proteome</keyword>
<name>A0A0D2NWT9_HYPSF</name>
<gene>
    <name evidence="1" type="ORF">HYPSUDRAFT_40010</name>
</gene>
<evidence type="ECO:0000313" key="1">
    <source>
        <dbReference type="EMBL" id="KJA23214.1"/>
    </source>
</evidence>